<keyword evidence="4" id="KW-0206">Cytoskeleton</keyword>
<dbReference type="PANTHER" id="PTHR47972:SF5">
    <property type="entry name" value="KINESIN-LIKE PROTEIN KIFC3"/>
    <property type="match status" value="1"/>
</dbReference>
<dbReference type="InterPro" id="IPR001752">
    <property type="entry name" value="Kinesin_motor_dom"/>
</dbReference>
<feature type="domain" description="Kinesin motor" evidence="6">
    <location>
        <begin position="1"/>
        <end position="103"/>
    </location>
</feature>
<comment type="subcellular location">
    <subcellularLocation>
        <location evidence="1">Cytoplasm</location>
        <location evidence="1">Cytoskeleton</location>
    </subcellularLocation>
</comment>
<dbReference type="STRING" id="8022.A0A060VM83"/>
<evidence type="ECO:0000259" key="6">
    <source>
        <dbReference type="PROSITE" id="PS50067"/>
    </source>
</evidence>
<dbReference type="AlphaFoldDB" id="A0A060VM83"/>
<organism evidence="7 8">
    <name type="scientific">Oncorhynchus mykiss</name>
    <name type="common">Rainbow trout</name>
    <name type="synonym">Salmo gairdneri</name>
    <dbReference type="NCBI Taxonomy" id="8022"/>
    <lineage>
        <taxon>Eukaryota</taxon>
        <taxon>Metazoa</taxon>
        <taxon>Chordata</taxon>
        <taxon>Craniata</taxon>
        <taxon>Vertebrata</taxon>
        <taxon>Euteleostomi</taxon>
        <taxon>Actinopterygii</taxon>
        <taxon>Neopterygii</taxon>
        <taxon>Teleostei</taxon>
        <taxon>Protacanthopterygii</taxon>
        <taxon>Salmoniformes</taxon>
        <taxon>Salmonidae</taxon>
        <taxon>Salmoninae</taxon>
        <taxon>Oncorhynchus</taxon>
    </lineage>
</organism>
<dbReference type="PaxDb" id="8022-A0A060VM83"/>
<dbReference type="PROSITE" id="PS50067">
    <property type="entry name" value="KINESIN_MOTOR_2"/>
    <property type="match status" value="1"/>
</dbReference>
<reference evidence="7" key="2">
    <citation type="submission" date="2014-03" db="EMBL/GenBank/DDBJ databases">
        <authorList>
            <person name="Genoscope - CEA"/>
        </authorList>
    </citation>
    <scope>NUCLEOTIDE SEQUENCE</scope>
</reference>
<evidence type="ECO:0000313" key="8">
    <source>
        <dbReference type="Proteomes" id="UP000193380"/>
    </source>
</evidence>
<dbReference type="GO" id="GO:0008017">
    <property type="term" value="F:microtubule binding"/>
    <property type="evidence" value="ECO:0007669"/>
    <property type="project" value="InterPro"/>
</dbReference>
<dbReference type="InterPro" id="IPR036961">
    <property type="entry name" value="Kinesin_motor_dom_sf"/>
</dbReference>
<dbReference type="InterPro" id="IPR027640">
    <property type="entry name" value="Kinesin-like_fam"/>
</dbReference>
<protein>
    <recommendedName>
        <fullName evidence="6">Kinesin motor domain-containing protein</fullName>
    </recommendedName>
</protein>
<comment type="similarity">
    <text evidence="5">Belongs to the TRAFAC class myosin-kinesin ATPase superfamily. Kinesin family.</text>
</comment>
<keyword evidence="4" id="KW-0963">Cytoplasm</keyword>
<evidence type="ECO:0000256" key="5">
    <source>
        <dbReference type="PROSITE-ProRule" id="PRU00283"/>
    </source>
</evidence>
<sequence>MNPDGSGQLYVPGLTEFTVQSPEDINRVFELGHMNRATACTNLNEHSSRSHALLIITVAGVNFSTGHRTQGVHTHTHTHTNFLCLLKYPAFQWLYLLSPFIKW</sequence>
<dbReference type="GO" id="GO:0005524">
    <property type="term" value="F:ATP binding"/>
    <property type="evidence" value="ECO:0007669"/>
    <property type="project" value="UniProtKB-KW"/>
</dbReference>
<dbReference type="GO" id="GO:0007018">
    <property type="term" value="P:microtubule-based movement"/>
    <property type="evidence" value="ECO:0007669"/>
    <property type="project" value="InterPro"/>
</dbReference>
<dbReference type="PANTHER" id="PTHR47972">
    <property type="entry name" value="KINESIN-LIKE PROTEIN KLP-3"/>
    <property type="match status" value="1"/>
</dbReference>
<dbReference type="InterPro" id="IPR027417">
    <property type="entry name" value="P-loop_NTPase"/>
</dbReference>
<gene>
    <name evidence="7" type="ORF">GSONMT00064044001</name>
</gene>
<comment type="caution">
    <text evidence="5">Lacks conserved residue(s) required for the propagation of feature annotation.</text>
</comment>
<name>A0A060VM83_ONCMY</name>
<keyword evidence="2" id="KW-0547">Nucleotide-binding</keyword>
<evidence type="ECO:0000313" key="7">
    <source>
        <dbReference type="EMBL" id="CDQ55911.1"/>
    </source>
</evidence>
<dbReference type="Proteomes" id="UP000193380">
    <property type="component" value="Unassembled WGS sequence"/>
</dbReference>
<reference evidence="7" key="1">
    <citation type="journal article" date="2014" name="Nat. Commun.">
        <title>The rainbow trout genome provides novel insights into evolution after whole-genome duplication in vertebrates.</title>
        <authorList>
            <person name="Berthelot C."/>
            <person name="Brunet F."/>
            <person name="Chalopin D."/>
            <person name="Juanchich A."/>
            <person name="Bernard M."/>
            <person name="Noel B."/>
            <person name="Bento P."/>
            <person name="Da Silva C."/>
            <person name="Labadie K."/>
            <person name="Alberti A."/>
            <person name="Aury J.M."/>
            <person name="Louis A."/>
            <person name="Dehais P."/>
            <person name="Bardou P."/>
            <person name="Montfort J."/>
            <person name="Klopp C."/>
            <person name="Cabau C."/>
            <person name="Gaspin C."/>
            <person name="Thorgaard G.H."/>
            <person name="Boussaha M."/>
            <person name="Quillet E."/>
            <person name="Guyomard R."/>
            <person name="Galiana D."/>
            <person name="Bobe J."/>
            <person name="Volff J.N."/>
            <person name="Genet C."/>
            <person name="Wincker P."/>
            <person name="Jaillon O."/>
            <person name="Roest Crollius H."/>
            <person name="Guiguen Y."/>
        </authorList>
    </citation>
    <scope>NUCLEOTIDE SEQUENCE [LARGE SCALE GENOMIC DNA]</scope>
</reference>
<accession>A0A060VM83</accession>
<dbReference type="Gene3D" id="3.40.850.10">
    <property type="entry name" value="Kinesin motor domain"/>
    <property type="match status" value="1"/>
</dbReference>
<keyword evidence="3" id="KW-0067">ATP-binding</keyword>
<evidence type="ECO:0000256" key="1">
    <source>
        <dbReference type="ARBA" id="ARBA00004245"/>
    </source>
</evidence>
<proteinExistence type="inferred from homology"/>
<dbReference type="EMBL" id="FR904258">
    <property type="protein sequence ID" value="CDQ55911.1"/>
    <property type="molecule type" value="Genomic_DNA"/>
</dbReference>
<dbReference type="SUPFAM" id="SSF52540">
    <property type="entry name" value="P-loop containing nucleoside triphosphate hydrolases"/>
    <property type="match status" value="1"/>
</dbReference>
<evidence type="ECO:0000256" key="3">
    <source>
        <dbReference type="ARBA" id="ARBA00022840"/>
    </source>
</evidence>
<dbReference type="GO" id="GO:0015630">
    <property type="term" value="C:microtubule cytoskeleton"/>
    <property type="evidence" value="ECO:0007669"/>
    <property type="project" value="TreeGrafter"/>
</dbReference>
<dbReference type="Pfam" id="PF00225">
    <property type="entry name" value="Kinesin"/>
    <property type="match status" value="1"/>
</dbReference>
<evidence type="ECO:0000256" key="4">
    <source>
        <dbReference type="ARBA" id="ARBA00023212"/>
    </source>
</evidence>
<evidence type="ECO:0000256" key="2">
    <source>
        <dbReference type="ARBA" id="ARBA00022741"/>
    </source>
</evidence>
<dbReference type="GO" id="GO:0003777">
    <property type="term" value="F:microtubule motor activity"/>
    <property type="evidence" value="ECO:0007669"/>
    <property type="project" value="InterPro"/>
</dbReference>